<dbReference type="PROSITE" id="PS51257">
    <property type="entry name" value="PROKAR_LIPOPROTEIN"/>
    <property type="match status" value="1"/>
</dbReference>
<dbReference type="InterPro" id="IPR006059">
    <property type="entry name" value="SBP"/>
</dbReference>
<dbReference type="PANTHER" id="PTHR43649:SF12">
    <property type="entry name" value="DIACETYLCHITOBIOSE BINDING PROTEIN DASA"/>
    <property type="match status" value="1"/>
</dbReference>
<gene>
    <name evidence="2" type="ORF">EBQ10_08995</name>
</gene>
<dbReference type="RefSeq" id="WP_126920353.1">
    <property type="nucleotide sequence ID" value="NZ_CP033905.1"/>
</dbReference>
<accession>A0A3S9QN70</accession>
<evidence type="ECO:0000313" key="3">
    <source>
        <dbReference type="Proteomes" id="UP000275951"/>
    </source>
</evidence>
<feature type="signal peptide" evidence="1">
    <location>
        <begin position="1"/>
        <end position="24"/>
    </location>
</feature>
<dbReference type="Pfam" id="PF01547">
    <property type="entry name" value="SBP_bac_1"/>
    <property type="match status" value="1"/>
</dbReference>
<dbReference type="PANTHER" id="PTHR43649">
    <property type="entry name" value="ARABINOSE-BINDING PROTEIN-RELATED"/>
    <property type="match status" value="1"/>
</dbReference>
<evidence type="ECO:0000313" key="2">
    <source>
        <dbReference type="EMBL" id="AZR07406.1"/>
    </source>
</evidence>
<dbReference type="InterPro" id="IPR050490">
    <property type="entry name" value="Bact_solute-bd_prot1"/>
</dbReference>
<dbReference type="Gene3D" id="3.40.190.10">
    <property type="entry name" value="Periplasmic binding protein-like II"/>
    <property type="match status" value="2"/>
</dbReference>
<dbReference type="EMBL" id="CP033905">
    <property type="protein sequence ID" value="AZR07406.1"/>
    <property type="molecule type" value="Genomic_DNA"/>
</dbReference>
<dbReference type="AlphaFoldDB" id="A0A3S9QN70"/>
<sequence length="461" mass="50236">MKLTKKIMVGVVGFALALSGCGMNGGAKDSSSAASADDPMKVVEGIGAVTDDQLKGQSITLARFFGDCDDTTMGVTDIAKATNECEAIQILTNQFVDENKWGIKVERLGGATWHSFYDGLNAALASADRPDVTVMHGSNLPDYASRGALLELNDKIGVDLKDATDAAADAVKFGGKNYAVPFDIHATVAHLNMDILKEAGLTKPDGTYEMPTTPEKFLADAEQVKAKTGKNFIDIALSNDPMGSRLWMALVWQQGEDFIDAYSKSANATSESAKVALGFINELVNKGYTTPTHDYDASQQAFLHGDSAMMYNGVWAVDQYSKEAPFKYQVADAPMLFSKAATWANSHTWAIPVQAKANPVKYRAAVEFVKFLYEHTGEWAVATGHMASAKTALLSEEYKNAPHREEYLKTAMEYARMQPRLVEWPAISAEIQQHVESTWLNKTPVDTALENMQKAIENSLK</sequence>
<proteinExistence type="predicted"/>
<organism evidence="2 3">
    <name type="scientific">Trueperella pyogenes</name>
    <dbReference type="NCBI Taxonomy" id="1661"/>
    <lineage>
        <taxon>Bacteria</taxon>
        <taxon>Bacillati</taxon>
        <taxon>Actinomycetota</taxon>
        <taxon>Actinomycetes</taxon>
        <taxon>Actinomycetales</taxon>
        <taxon>Actinomycetaceae</taxon>
        <taxon>Trueperella</taxon>
    </lineage>
</organism>
<reference evidence="2 3" key="1">
    <citation type="submission" date="2018-11" db="EMBL/GenBank/DDBJ databases">
        <title>Multidrug-resistant genes are associated with an 42-kb island TGI1 carrying a complex class 1 integron in a Trueperella pyogenes.</title>
        <authorList>
            <person name="Dong W."/>
        </authorList>
    </citation>
    <scope>NUCLEOTIDE SEQUENCE [LARGE SCALE GENOMIC DNA]</scope>
    <source>
        <strain evidence="2 3">TP4</strain>
    </source>
</reference>
<dbReference type="Proteomes" id="UP000275951">
    <property type="component" value="Chromosome"/>
</dbReference>
<name>A0A3S9QN70_9ACTO</name>
<feature type="chain" id="PRO_5039596161" evidence="1">
    <location>
        <begin position="25"/>
        <end position="461"/>
    </location>
</feature>
<keyword evidence="1" id="KW-0732">Signal</keyword>
<evidence type="ECO:0000256" key="1">
    <source>
        <dbReference type="SAM" id="SignalP"/>
    </source>
</evidence>
<protein>
    <submittedName>
        <fullName evidence="2">Extracellular solute-binding protein</fullName>
    </submittedName>
</protein>
<dbReference type="SUPFAM" id="SSF53850">
    <property type="entry name" value="Periplasmic binding protein-like II"/>
    <property type="match status" value="1"/>
</dbReference>